<evidence type="ECO:0000256" key="2">
    <source>
        <dbReference type="SAM" id="Phobius"/>
    </source>
</evidence>
<keyword evidence="2" id="KW-0812">Transmembrane</keyword>
<evidence type="ECO:0000256" key="1">
    <source>
        <dbReference type="ARBA" id="ARBA00022729"/>
    </source>
</evidence>
<evidence type="ECO:0000259" key="4">
    <source>
        <dbReference type="Pfam" id="PF10342"/>
    </source>
</evidence>
<evidence type="ECO:0000313" key="6">
    <source>
        <dbReference type="Proteomes" id="UP000042958"/>
    </source>
</evidence>
<proteinExistence type="predicted"/>
<dbReference type="Proteomes" id="UP000042958">
    <property type="component" value="Unassembled WGS sequence"/>
</dbReference>
<sequence length="267" mass="31348">MRVAFLSGLVVFTATTTAILVTYPPKGANIDWSKPVTIKWDSVQTDPSTFDLYLVNQAVNPSVSTLVAADVDTSKGSYTIKANDKDLTNSDSGGGYQIDLKSSSGDGILAQSQQFKVTDAKAESASASSSGVDYCQYFLDFTHFYFYLFFIFYDEFFYQCVYSQFLFLVFFYPFYYSNVLIHYFYFCFEFYLNYVYIIKDYTFKYYTLYSYKDSFIYFFSSHVNFEVYFYLFLNSHIPFHYEDPYYHTFLHCLYKHQYTWSVYGAMS</sequence>
<feature type="transmembrane region" description="Helical" evidence="2">
    <location>
        <begin position="215"/>
        <end position="233"/>
    </location>
</feature>
<organism evidence="5 6">
    <name type="scientific">Penicillium brasilianum</name>
    <dbReference type="NCBI Taxonomy" id="104259"/>
    <lineage>
        <taxon>Eukaryota</taxon>
        <taxon>Fungi</taxon>
        <taxon>Dikarya</taxon>
        <taxon>Ascomycota</taxon>
        <taxon>Pezizomycotina</taxon>
        <taxon>Eurotiomycetes</taxon>
        <taxon>Eurotiomycetidae</taxon>
        <taxon>Eurotiales</taxon>
        <taxon>Aspergillaceae</taxon>
        <taxon>Penicillium</taxon>
    </lineage>
</organism>
<dbReference type="STRING" id="104259.A0A0F7VK51"/>
<dbReference type="OrthoDB" id="5316007at2759"/>
<keyword evidence="2" id="KW-0472">Membrane</keyword>
<dbReference type="InterPro" id="IPR052479">
    <property type="entry name" value="GPI-anchor_Adhesion_Reg"/>
</dbReference>
<name>A0A0F7VK51_PENBI</name>
<dbReference type="Pfam" id="PF10342">
    <property type="entry name" value="Kre9_KNH"/>
    <property type="match status" value="1"/>
</dbReference>
<keyword evidence="1 3" id="KW-0732">Signal</keyword>
<keyword evidence="2" id="KW-1133">Transmembrane helix</keyword>
<dbReference type="EMBL" id="CDHK01000004">
    <property type="protein sequence ID" value="CEO60803.1"/>
    <property type="molecule type" value="Genomic_DNA"/>
</dbReference>
<dbReference type="PANTHER" id="PTHR35185">
    <property type="entry name" value="SERINE/THREONINE-RICH PROTEIN ADG2-RELATED"/>
    <property type="match status" value="1"/>
</dbReference>
<accession>A0A0F7VK51</accession>
<reference evidence="6" key="1">
    <citation type="journal article" date="2015" name="Genome Announc.">
        <title>Draft genome sequence of the fungus Penicillium brasilianum MG11.</title>
        <authorList>
            <person name="Horn F."/>
            <person name="Linde J."/>
            <person name="Mattern D.J."/>
            <person name="Walther G."/>
            <person name="Guthke R."/>
            <person name="Brakhage A.A."/>
            <person name="Valiante V."/>
        </authorList>
    </citation>
    <scope>NUCLEOTIDE SEQUENCE [LARGE SCALE GENOMIC DNA]</scope>
    <source>
        <strain evidence="6">MG11</strain>
    </source>
</reference>
<feature type="domain" description="Yeast cell wall synthesis Kre9/Knh1-like N-terminal" evidence="4">
    <location>
        <begin position="24"/>
        <end position="117"/>
    </location>
</feature>
<dbReference type="AlphaFoldDB" id="A0A0F7VK51"/>
<evidence type="ECO:0000313" key="5">
    <source>
        <dbReference type="EMBL" id="CEO60803.1"/>
    </source>
</evidence>
<feature type="chain" id="PRO_5002524229" description="Yeast cell wall synthesis Kre9/Knh1-like N-terminal domain-containing protein" evidence="3">
    <location>
        <begin position="19"/>
        <end position="267"/>
    </location>
</feature>
<protein>
    <recommendedName>
        <fullName evidence="4">Yeast cell wall synthesis Kre9/Knh1-like N-terminal domain-containing protein</fullName>
    </recommendedName>
</protein>
<dbReference type="InterPro" id="IPR018466">
    <property type="entry name" value="Kre9/Knh1-like_N"/>
</dbReference>
<keyword evidence="6" id="KW-1185">Reference proteome</keyword>
<gene>
    <name evidence="5" type="ORF">PMG11_05331</name>
</gene>
<dbReference type="PANTHER" id="PTHR35185:SF1">
    <property type="entry name" value="UPF0619 GPI-ANCHORED MEMBRANE PROTEIN C1322.10"/>
    <property type="match status" value="1"/>
</dbReference>
<feature type="signal peptide" evidence="3">
    <location>
        <begin position="1"/>
        <end position="18"/>
    </location>
</feature>
<evidence type="ECO:0000256" key="3">
    <source>
        <dbReference type="SAM" id="SignalP"/>
    </source>
</evidence>